<evidence type="ECO:0000313" key="1">
    <source>
        <dbReference type="EMBL" id="EEY67292.1"/>
    </source>
</evidence>
<sequence>MFRLLNVFFSDRFYEALLATGNQLSREEIDQGGSSFWTDVAAGITASFKMVHSAAKLKRMWKEVSSKFAKAEAKSKVSGQGSHHFWDFCGGRADVYYLDQWCEHRQGGRGQQIFLIV</sequence>
<dbReference type="OMA" id="NDFCNAN"/>
<name>D0N0X9_PHYIT</name>
<dbReference type="GeneID" id="9479977"/>
<dbReference type="STRING" id="403677.D0N0X9"/>
<dbReference type="Proteomes" id="UP000006643">
    <property type="component" value="Unassembled WGS sequence"/>
</dbReference>
<gene>
    <name evidence="1" type="ORF">PITG_04286</name>
</gene>
<dbReference type="RefSeq" id="XP_002905940.1">
    <property type="nucleotide sequence ID" value="XM_002905894.1"/>
</dbReference>
<dbReference type="VEuPathDB" id="FungiDB:PITG_04286"/>
<dbReference type="EMBL" id="DS028122">
    <property type="protein sequence ID" value="EEY67292.1"/>
    <property type="molecule type" value="Genomic_DNA"/>
</dbReference>
<dbReference type="OrthoDB" id="113131at2759"/>
<keyword evidence="2" id="KW-1185">Reference proteome</keyword>
<protein>
    <submittedName>
        <fullName evidence="1">Uncharacterized protein</fullName>
    </submittedName>
</protein>
<proteinExistence type="predicted"/>
<accession>D0N0X9</accession>
<dbReference type="AlphaFoldDB" id="D0N0X9"/>
<dbReference type="InParanoid" id="D0N0X9"/>
<evidence type="ECO:0000313" key="2">
    <source>
        <dbReference type="Proteomes" id="UP000006643"/>
    </source>
</evidence>
<organism evidence="1 2">
    <name type="scientific">Phytophthora infestans (strain T30-4)</name>
    <name type="common">Potato late blight agent</name>
    <dbReference type="NCBI Taxonomy" id="403677"/>
    <lineage>
        <taxon>Eukaryota</taxon>
        <taxon>Sar</taxon>
        <taxon>Stramenopiles</taxon>
        <taxon>Oomycota</taxon>
        <taxon>Peronosporomycetes</taxon>
        <taxon>Peronosporales</taxon>
        <taxon>Peronosporaceae</taxon>
        <taxon>Phytophthora</taxon>
    </lineage>
</organism>
<dbReference type="KEGG" id="pif:PITG_04286"/>
<reference evidence="2" key="1">
    <citation type="journal article" date="2009" name="Nature">
        <title>Genome sequence and analysis of the Irish potato famine pathogen Phytophthora infestans.</title>
        <authorList>
            <consortium name="The Broad Institute Genome Sequencing Platform"/>
            <person name="Haas B.J."/>
            <person name="Kamoun S."/>
            <person name="Zody M.C."/>
            <person name="Jiang R.H."/>
            <person name="Handsaker R.E."/>
            <person name="Cano L.M."/>
            <person name="Grabherr M."/>
            <person name="Kodira C.D."/>
            <person name="Raffaele S."/>
            <person name="Torto-Alalibo T."/>
            <person name="Bozkurt T.O."/>
            <person name="Ah-Fong A.M."/>
            <person name="Alvarado L."/>
            <person name="Anderson V.L."/>
            <person name="Armstrong M.R."/>
            <person name="Avrova A."/>
            <person name="Baxter L."/>
            <person name="Beynon J."/>
            <person name="Boevink P.C."/>
            <person name="Bollmann S.R."/>
            <person name="Bos J.I."/>
            <person name="Bulone V."/>
            <person name="Cai G."/>
            <person name="Cakir C."/>
            <person name="Carrington J.C."/>
            <person name="Chawner M."/>
            <person name="Conti L."/>
            <person name="Costanzo S."/>
            <person name="Ewan R."/>
            <person name="Fahlgren N."/>
            <person name="Fischbach M.A."/>
            <person name="Fugelstad J."/>
            <person name="Gilroy E.M."/>
            <person name="Gnerre S."/>
            <person name="Green P.J."/>
            <person name="Grenville-Briggs L.J."/>
            <person name="Griffith J."/>
            <person name="Grunwald N.J."/>
            <person name="Horn K."/>
            <person name="Horner N.R."/>
            <person name="Hu C.H."/>
            <person name="Huitema E."/>
            <person name="Jeong D.H."/>
            <person name="Jones A.M."/>
            <person name="Jones J.D."/>
            <person name="Jones R.W."/>
            <person name="Karlsson E.K."/>
            <person name="Kunjeti S.G."/>
            <person name="Lamour K."/>
            <person name="Liu Z."/>
            <person name="Ma L."/>
            <person name="Maclean D."/>
            <person name="Chibucos M.C."/>
            <person name="McDonald H."/>
            <person name="McWalters J."/>
            <person name="Meijer H.J."/>
            <person name="Morgan W."/>
            <person name="Morris P.F."/>
            <person name="Munro C.A."/>
            <person name="O'Neill K."/>
            <person name="Ospina-Giraldo M."/>
            <person name="Pinzon A."/>
            <person name="Pritchard L."/>
            <person name="Ramsahoye B."/>
            <person name="Ren Q."/>
            <person name="Restrepo S."/>
            <person name="Roy S."/>
            <person name="Sadanandom A."/>
            <person name="Savidor A."/>
            <person name="Schornack S."/>
            <person name="Schwartz D.C."/>
            <person name="Schumann U.D."/>
            <person name="Schwessinger B."/>
            <person name="Seyer L."/>
            <person name="Sharpe T."/>
            <person name="Silvar C."/>
            <person name="Song J."/>
            <person name="Studholme D.J."/>
            <person name="Sykes S."/>
            <person name="Thines M."/>
            <person name="van de Vondervoort P.J."/>
            <person name="Phuntumart V."/>
            <person name="Wawra S."/>
            <person name="Weide R."/>
            <person name="Win J."/>
            <person name="Young C."/>
            <person name="Zhou S."/>
            <person name="Fry W."/>
            <person name="Meyers B.C."/>
            <person name="van West P."/>
            <person name="Ristaino J."/>
            <person name="Govers F."/>
            <person name="Birch P.R."/>
            <person name="Whisson S.C."/>
            <person name="Judelson H.S."/>
            <person name="Nusbaum C."/>
        </authorList>
    </citation>
    <scope>NUCLEOTIDE SEQUENCE [LARGE SCALE GENOMIC DNA]</scope>
    <source>
        <strain evidence="2">T30-4</strain>
    </source>
</reference>
<dbReference type="HOGENOM" id="CLU_162329_0_0_1"/>